<accession>A0A402B1F4</accession>
<name>A0A402B1F4_9CHLR</name>
<comment type="caution">
    <text evidence="1">The sequence shown here is derived from an EMBL/GenBank/DDBJ whole genome shotgun (WGS) entry which is preliminary data.</text>
</comment>
<evidence type="ECO:0000313" key="2">
    <source>
        <dbReference type="Proteomes" id="UP000287171"/>
    </source>
</evidence>
<sequence>MYAVRMRNITCRDNSLRMLPLQAEGLIAWGLSETDPGVCTINGSCTYTPNNGVVTLTLAGNALFVKGSVSAVSTSTAGVVFSSGFEPADTQPTWSNTLDESAGISNVRGVCCNLPGPEAKIGAGSSFAHTGDHALLYSGYASNPNGTDYAYSKIFDVSSRNIVIHSSSTLSYWINPESAATSYNYATGSNSTCVGVDLIFSDGSTLRDSGAVDQNGHRAHPFYGQCNHLTLDAWNQVRVNLGSSSLNGKTLLRVIIGYDQPGVTGGYRGAIDDISITG</sequence>
<dbReference type="Proteomes" id="UP000287171">
    <property type="component" value="Unassembled WGS sequence"/>
</dbReference>
<protein>
    <submittedName>
        <fullName evidence="1">Uncharacterized protein</fullName>
    </submittedName>
</protein>
<gene>
    <name evidence="1" type="ORF">KDA_06680</name>
</gene>
<organism evidence="1 2">
    <name type="scientific">Dictyobacter alpinus</name>
    <dbReference type="NCBI Taxonomy" id="2014873"/>
    <lineage>
        <taxon>Bacteria</taxon>
        <taxon>Bacillati</taxon>
        <taxon>Chloroflexota</taxon>
        <taxon>Ktedonobacteria</taxon>
        <taxon>Ktedonobacterales</taxon>
        <taxon>Dictyobacteraceae</taxon>
        <taxon>Dictyobacter</taxon>
    </lineage>
</organism>
<dbReference type="EMBL" id="BIFT01000001">
    <property type="protein sequence ID" value="GCE25184.1"/>
    <property type="molecule type" value="Genomic_DNA"/>
</dbReference>
<evidence type="ECO:0000313" key="1">
    <source>
        <dbReference type="EMBL" id="GCE25184.1"/>
    </source>
</evidence>
<dbReference type="AlphaFoldDB" id="A0A402B1F4"/>
<proteinExistence type="predicted"/>
<reference evidence="2" key="1">
    <citation type="submission" date="2018-12" db="EMBL/GenBank/DDBJ databases">
        <title>Tengunoibacter tsumagoiensis gen. nov., sp. nov., Dictyobacter kobayashii sp. nov., D. alpinus sp. nov., and D. joshuensis sp. nov. and description of Dictyobacteraceae fam. nov. within the order Ktedonobacterales isolated from Tengu-no-mugimeshi.</title>
        <authorList>
            <person name="Wang C.M."/>
            <person name="Zheng Y."/>
            <person name="Sakai Y."/>
            <person name="Toyoda A."/>
            <person name="Minakuchi Y."/>
            <person name="Abe K."/>
            <person name="Yokota A."/>
            <person name="Yabe S."/>
        </authorList>
    </citation>
    <scope>NUCLEOTIDE SEQUENCE [LARGE SCALE GENOMIC DNA]</scope>
    <source>
        <strain evidence="2">Uno16</strain>
    </source>
</reference>
<keyword evidence="2" id="KW-1185">Reference proteome</keyword>